<dbReference type="EMBL" id="JAALHA020000028">
    <property type="protein sequence ID" value="MDR9899882.1"/>
    <property type="molecule type" value="Genomic_DNA"/>
</dbReference>
<feature type="repeat" description="WD" evidence="3">
    <location>
        <begin position="1435"/>
        <end position="1468"/>
    </location>
</feature>
<dbReference type="InterPro" id="IPR049052">
    <property type="entry name" value="nSTAND1"/>
</dbReference>
<dbReference type="Gene3D" id="2.130.10.10">
    <property type="entry name" value="YVTN repeat-like/Quinoprotein amine dehydrogenase"/>
    <property type="match status" value="3"/>
</dbReference>
<dbReference type="PANTHER" id="PTHR19846:SF0">
    <property type="entry name" value="PRE-MRNA PROCESSING FACTOR 4"/>
    <property type="match status" value="1"/>
</dbReference>
<dbReference type="InterPro" id="IPR011600">
    <property type="entry name" value="Pept_C14_caspase"/>
</dbReference>
<dbReference type="GO" id="GO:0006508">
    <property type="term" value="P:proteolysis"/>
    <property type="evidence" value="ECO:0007669"/>
    <property type="project" value="InterPro"/>
</dbReference>
<keyword evidence="2" id="KW-0677">Repeat</keyword>
<name>A0AAP5MD15_9CYAN</name>
<sequence>MRKSSFNRNYAIIIGINKYQNGIRELETAVPDALKLAEIIQQQHRGLKPEYQAQNKYQVQLILNQRATLNNFQRLIQDFKKAQILFDKKNVTVTEDDRIFFYFAGHGIAKDALDSQDGPVGYLIPQDAKLDDDSTYLPMQDLHDALNALPCRHMLVILDCCFAGAFRWTSVQRDIEPKLKVYKERYDRFISDRAWQVITSAADDQKALDSLGYRGKVIDQNEIHSPFATALFDALRGGRSQKSADLNQDTIITATELYLYLRDKVEVLTENLFKPQTPGLYPLKKHEKGEFIFLLPGFDRDRLGDAPPLNLENNPYRGLQSYDEKDSHLFFGRQDLIEKLCNKAIDNNRRALTLIVGASGTGKSSLMKAGLLPCLRNSQEHQFKILDPMRPGESPLKALAQVGLSIAVSELAKDELALAKSIRAWSKIYPKTKLLLPIDQFEELITLCKSEKEREQFLKVIKNAIAQYPQKIHVVITLRLDFEAQFQNSVLKEFWNEDTRFVVPPMTQDEFREVIEKPASEKVVYFDPPTLVDELINEVVQMPGALPLLSFTLSELYLKYLGDRTRNNRALTKKDYEELGRVVGSLTQRANQEYDQLVALNPAYKDTVRRVMLRMISLQGGESTKRQVPKSELEYPDKEENERVQMVIRRFSDARLIVEGSNPQGQPYVEPAHDALVQGWNKLLMWKKQEEENIILQRRLTPAAEEWNSVKNQKQLSNYQANIQVVIDCLDRKLYKAEKLFDKVNDRVFKQWLRKKNQQNVSRGKPVEFLWSTNPYLDILNKKLHSDENWFNYIETEFVEQSVLQKRRNISWRWRIAIAVILGLSGLTLWALINLRQAKINQMLTHSESADADLRSNQLTLDPLINSVSAGESLKTQLLLKVPPPKEEEQTKVIRTLRKAVYTVKESNKIGGFPSGVRNIFWQKNGNDVKLLVVSTDNNGTIQMFNKQAKELAKLPGNQYLVEQIIFSPDGSKLAIGTNKGSILLWDWQTQKEAKLLQKKQCEDSCAITSLSFNPDGSQLVSVAQDGIARWWSLSNNGYKQFQIPQNKIVTAGFQSNNQLLLVTKTLDSKTVGVFNTSFPQLRKTIKSAVEVDKVILSATGKEIAIIYGGGRSALGAESYLWKWQENKNNLQRLLGRNIDVNFSRDGKQLAAAGFNDGTIHLFDSNGNKISELKGHKGQIASFNFRSDGELLATASADGTLRLWTLQQQQPTHLQKLPEKVNTLTFNHDGTVIATQAVDGSVHLLNGSGNLVEQFNLNFPVFKSLRFSPNNKQLATLSKNGTVGIIDLASQKYRELVEKYDPTSDLRFKPNIKPNRQQLLAVTGNDKKVYFLDVSSGRQNRAPFPYAKTIIINNIIWTSKDETLLVGLDQPSKAYKSIVQLDLKSGRQLQTIPDLGSETEFNSISANNDGSLAAFVQQGNTVSLWYMEGLKMGEIKVYNSKIKSVVLSPDSSTLATISEDGSANLWEIGKLDALLAKGCDRLQEYLQIQSNVNQRDRHFCDSHQNTTRTTP</sequence>
<reference evidence="7" key="1">
    <citation type="journal article" date="2021" name="Science">
        <title>Hunting the eagle killer: A cyanobacterial neurotoxin causes vacuolar myelinopathy.</title>
        <authorList>
            <person name="Breinlinger S."/>
            <person name="Phillips T.J."/>
            <person name="Haram B.N."/>
            <person name="Mares J."/>
            <person name="Martinez Yerena J.A."/>
            <person name="Hrouzek P."/>
            <person name="Sobotka R."/>
            <person name="Henderson W.M."/>
            <person name="Schmieder P."/>
            <person name="Williams S.M."/>
            <person name="Lauderdale J.D."/>
            <person name="Wilde H.D."/>
            <person name="Gerrin W."/>
            <person name="Kust A."/>
            <person name="Washington J.W."/>
            <person name="Wagner C."/>
            <person name="Geier B."/>
            <person name="Liebeke M."/>
            <person name="Enke H."/>
            <person name="Niedermeyer T.H.J."/>
            <person name="Wilde S.B."/>
        </authorList>
    </citation>
    <scope>NUCLEOTIDE SEQUENCE [LARGE SCALE GENOMIC DNA]</scope>
    <source>
        <strain evidence="7">Thurmond2011</strain>
    </source>
</reference>
<organism evidence="6 7">
    <name type="scientific">Aetokthonos hydrillicola Thurmond2011</name>
    <dbReference type="NCBI Taxonomy" id="2712845"/>
    <lineage>
        <taxon>Bacteria</taxon>
        <taxon>Bacillati</taxon>
        <taxon>Cyanobacteriota</taxon>
        <taxon>Cyanophyceae</taxon>
        <taxon>Nostocales</taxon>
        <taxon>Hapalosiphonaceae</taxon>
        <taxon>Aetokthonos</taxon>
    </lineage>
</organism>
<dbReference type="Gene3D" id="3.40.50.1460">
    <property type="match status" value="1"/>
</dbReference>
<dbReference type="GO" id="GO:0004197">
    <property type="term" value="F:cysteine-type endopeptidase activity"/>
    <property type="evidence" value="ECO:0007669"/>
    <property type="project" value="InterPro"/>
</dbReference>
<dbReference type="PANTHER" id="PTHR19846">
    <property type="entry name" value="WD40 REPEAT PROTEIN"/>
    <property type="match status" value="1"/>
</dbReference>
<proteinExistence type="predicted"/>
<evidence type="ECO:0000259" key="4">
    <source>
        <dbReference type="Pfam" id="PF00656"/>
    </source>
</evidence>
<dbReference type="SUPFAM" id="SSF101898">
    <property type="entry name" value="NHL repeat"/>
    <property type="match status" value="1"/>
</dbReference>
<dbReference type="RefSeq" id="WP_208342981.1">
    <property type="nucleotide sequence ID" value="NZ_CAWQFN010000232.1"/>
</dbReference>
<dbReference type="InterPro" id="IPR001680">
    <property type="entry name" value="WD40_rpt"/>
</dbReference>
<dbReference type="GO" id="GO:0000398">
    <property type="term" value="P:mRNA splicing, via spliceosome"/>
    <property type="evidence" value="ECO:0007669"/>
    <property type="project" value="TreeGrafter"/>
</dbReference>
<dbReference type="PROSITE" id="PS50082">
    <property type="entry name" value="WD_REPEATS_2"/>
    <property type="match status" value="4"/>
</dbReference>
<dbReference type="InterPro" id="IPR015943">
    <property type="entry name" value="WD40/YVTN_repeat-like_dom_sf"/>
</dbReference>
<protein>
    <submittedName>
        <fullName evidence="6">Caspase family protein</fullName>
    </submittedName>
</protein>
<dbReference type="SMART" id="SM00320">
    <property type="entry name" value="WD40"/>
    <property type="match status" value="10"/>
</dbReference>
<keyword evidence="1 3" id="KW-0853">WD repeat</keyword>
<accession>A0AAP5MD15</accession>
<comment type="caution">
    <text evidence="6">The sequence shown here is derived from an EMBL/GenBank/DDBJ whole genome shotgun (WGS) entry which is preliminary data.</text>
</comment>
<dbReference type="Gene3D" id="3.40.50.300">
    <property type="entry name" value="P-loop containing nucleotide triphosphate hydrolases"/>
    <property type="match status" value="1"/>
</dbReference>
<feature type="domain" description="Peptidase C14 caspase" evidence="4">
    <location>
        <begin position="8"/>
        <end position="265"/>
    </location>
</feature>
<dbReference type="Pfam" id="PF00400">
    <property type="entry name" value="WD40"/>
    <property type="match status" value="4"/>
</dbReference>
<dbReference type="Pfam" id="PF20703">
    <property type="entry name" value="nSTAND1"/>
    <property type="match status" value="1"/>
</dbReference>
<dbReference type="InterPro" id="IPR027417">
    <property type="entry name" value="P-loop_NTPase"/>
</dbReference>
<feature type="repeat" description="WD" evidence="3">
    <location>
        <begin position="1008"/>
        <end position="1036"/>
    </location>
</feature>
<dbReference type="GO" id="GO:0017070">
    <property type="term" value="F:U6 snRNA binding"/>
    <property type="evidence" value="ECO:0007669"/>
    <property type="project" value="TreeGrafter"/>
</dbReference>
<dbReference type="Proteomes" id="UP000667802">
    <property type="component" value="Unassembled WGS sequence"/>
</dbReference>
<dbReference type="SUPFAM" id="SSF52540">
    <property type="entry name" value="P-loop containing nucleoside triphosphate hydrolases"/>
    <property type="match status" value="1"/>
</dbReference>
<evidence type="ECO:0000256" key="1">
    <source>
        <dbReference type="ARBA" id="ARBA00022574"/>
    </source>
</evidence>
<feature type="repeat" description="WD" evidence="3">
    <location>
        <begin position="1173"/>
        <end position="1214"/>
    </location>
</feature>
<evidence type="ECO:0000256" key="2">
    <source>
        <dbReference type="ARBA" id="ARBA00022737"/>
    </source>
</evidence>
<evidence type="ECO:0000313" key="7">
    <source>
        <dbReference type="Proteomes" id="UP000667802"/>
    </source>
</evidence>
<feature type="domain" description="Novel STAND NTPase 1" evidence="5">
    <location>
        <begin position="315"/>
        <end position="713"/>
    </location>
</feature>
<gene>
    <name evidence="6" type="ORF">G7B40_035800</name>
</gene>
<dbReference type="SUPFAM" id="SSF69322">
    <property type="entry name" value="Tricorn protease domain 2"/>
    <property type="match status" value="1"/>
</dbReference>
<evidence type="ECO:0000313" key="6">
    <source>
        <dbReference type="EMBL" id="MDR9899882.1"/>
    </source>
</evidence>
<dbReference type="InterPro" id="IPR029030">
    <property type="entry name" value="Caspase-like_dom_sf"/>
</dbReference>
<evidence type="ECO:0000259" key="5">
    <source>
        <dbReference type="Pfam" id="PF20703"/>
    </source>
</evidence>
<dbReference type="Pfam" id="PF00656">
    <property type="entry name" value="Peptidase_C14"/>
    <property type="match status" value="1"/>
</dbReference>
<feature type="repeat" description="WD" evidence="3">
    <location>
        <begin position="955"/>
        <end position="996"/>
    </location>
</feature>
<dbReference type="SUPFAM" id="SSF52129">
    <property type="entry name" value="Caspase-like"/>
    <property type="match status" value="1"/>
</dbReference>
<dbReference type="InterPro" id="IPR019775">
    <property type="entry name" value="WD40_repeat_CS"/>
</dbReference>
<dbReference type="PROSITE" id="PS50294">
    <property type="entry name" value="WD_REPEATS_REGION"/>
    <property type="match status" value="2"/>
</dbReference>
<evidence type="ECO:0000256" key="3">
    <source>
        <dbReference type="PROSITE-ProRule" id="PRU00221"/>
    </source>
</evidence>
<dbReference type="PROSITE" id="PS00678">
    <property type="entry name" value="WD_REPEATS_1"/>
    <property type="match status" value="1"/>
</dbReference>
<dbReference type="GO" id="GO:0030621">
    <property type="term" value="F:U4 snRNA binding"/>
    <property type="evidence" value="ECO:0007669"/>
    <property type="project" value="TreeGrafter"/>
</dbReference>
<keyword evidence="7" id="KW-1185">Reference proteome</keyword>